<organism evidence="7">
    <name type="scientific">Petromyzon marinus</name>
    <name type="common">Sea lamprey</name>
    <dbReference type="NCBI Taxonomy" id="7757"/>
    <lineage>
        <taxon>Eukaryota</taxon>
        <taxon>Metazoa</taxon>
        <taxon>Chordata</taxon>
        <taxon>Craniata</taxon>
        <taxon>Vertebrata</taxon>
        <taxon>Cyclostomata</taxon>
        <taxon>Hyperoartia</taxon>
        <taxon>Petromyzontiformes</taxon>
        <taxon>Petromyzontidae</taxon>
        <taxon>Petromyzon</taxon>
    </lineage>
</organism>
<feature type="transmembrane region" description="Helical" evidence="6">
    <location>
        <begin position="301"/>
        <end position="321"/>
    </location>
</feature>
<proteinExistence type="inferred from homology"/>
<dbReference type="GeneTree" id="ENSGT00940000166330"/>
<dbReference type="Ensembl" id="ENSPMAT00000004146.1">
    <property type="protein sequence ID" value="ENSPMAP00000004129.1"/>
    <property type="gene ID" value="ENSPMAG00000003772.1"/>
</dbReference>
<comment type="caution">
    <text evidence="6">Lacks conserved residue(s) required for the propagation of feature annotation.</text>
</comment>
<dbReference type="PANTHER" id="PTHR12385">
    <property type="entry name" value="CHOLINE TRANSPORTER-LIKE (SLC FAMILY 44)"/>
    <property type="match status" value="1"/>
</dbReference>
<reference evidence="7" key="2">
    <citation type="submission" date="2025-09" db="UniProtKB">
        <authorList>
            <consortium name="Ensembl"/>
        </authorList>
    </citation>
    <scope>IDENTIFICATION</scope>
</reference>
<sequence length="502" mass="55472">FIAAFSIATGAAERLVFGYDSFGNTCGQLNRAIPGVPLSGQDMRSRTYVFFLDACNIDVEHARVVSPALCVSQCPQEELPTLSALRLFAHENGSALCTYDLAPAEYTTSPVAHDKCPRLPVPARPPSWLPFFHRCAPSSSSCYAHFLRTLVVFYNQMDAFQRAIEAITANYRAVLALSFLSLGLSLAMLLGLRHLSALLLRILAALLVFSLLMVTGLMWWMYSDHADLLARTASVPQLGILEDNTLALLVGATLSSIATVLLLLLVLLTWRRLHLAVGLFGMLGRVFSHLPLLILQPLWTFVILASFWLCWVAVLLLLGTAGDPVRTAQGLVEFRLIGPIRYMWWYHVLGFVWVTSFVLHCQRMAVSGATISYYFARDKQRLPPYPILSSISQLFRCHLGTVAKGSLLLPLLALPRCLVLHLLCCLQDKSNACARCLLKSCCCLEGLEKHLRHLHETAYIATAHSGTGFCASALEVFELLSSRPLRIVPLVAQGNLLFFLAK</sequence>
<accession>S4RFZ7</accession>
<comment type="similarity">
    <text evidence="2 6">Belongs to the CTL (choline transporter-like) family.</text>
</comment>
<evidence type="ECO:0000256" key="1">
    <source>
        <dbReference type="ARBA" id="ARBA00004141"/>
    </source>
</evidence>
<evidence type="ECO:0000256" key="6">
    <source>
        <dbReference type="RuleBase" id="RU368066"/>
    </source>
</evidence>
<dbReference type="GO" id="GO:0022857">
    <property type="term" value="F:transmembrane transporter activity"/>
    <property type="evidence" value="ECO:0007669"/>
    <property type="project" value="UniProtKB-UniRule"/>
</dbReference>
<evidence type="ECO:0000313" key="7">
    <source>
        <dbReference type="Ensembl" id="ENSPMAP00000004129.1"/>
    </source>
</evidence>
<evidence type="ECO:0000256" key="4">
    <source>
        <dbReference type="ARBA" id="ARBA00022989"/>
    </source>
</evidence>
<feature type="transmembrane region" description="Helical" evidence="6">
    <location>
        <begin position="275"/>
        <end position="295"/>
    </location>
</feature>
<reference evidence="7" key="1">
    <citation type="submission" date="2025-08" db="UniProtKB">
        <authorList>
            <consortium name="Ensembl"/>
        </authorList>
    </citation>
    <scope>IDENTIFICATION</scope>
</reference>
<keyword evidence="5 6" id="KW-0472">Membrane</keyword>
<dbReference type="GO" id="GO:0005886">
    <property type="term" value="C:plasma membrane"/>
    <property type="evidence" value="ECO:0007669"/>
    <property type="project" value="UniProtKB-SubCell"/>
</dbReference>
<evidence type="ECO:0000256" key="5">
    <source>
        <dbReference type="ARBA" id="ARBA00023136"/>
    </source>
</evidence>
<feature type="transmembrane region" description="Helical" evidence="6">
    <location>
        <begin position="198"/>
        <end position="222"/>
    </location>
</feature>
<name>S4RFZ7_PETMA</name>
<evidence type="ECO:0000256" key="2">
    <source>
        <dbReference type="ARBA" id="ARBA00007168"/>
    </source>
</evidence>
<feature type="transmembrane region" description="Helical" evidence="6">
    <location>
        <begin position="342"/>
        <end position="359"/>
    </location>
</feature>
<comment type="subcellular location">
    <subcellularLocation>
        <location evidence="6">Cell membrane</location>
        <topology evidence="6">Multi-pass membrane protein</topology>
    </subcellularLocation>
    <subcellularLocation>
        <location evidence="1">Membrane</location>
        <topology evidence="1">Multi-pass membrane protein</topology>
    </subcellularLocation>
</comment>
<keyword evidence="4 6" id="KW-1133">Transmembrane helix</keyword>
<dbReference type="AlphaFoldDB" id="S4RFZ7"/>
<dbReference type="HOGENOM" id="CLU_017181_2_1_1"/>
<feature type="transmembrane region" description="Helical" evidence="6">
    <location>
        <begin position="246"/>
        <end position="268"/>
    </location>
</feature>
<keyword evidence="3 6" id="KW-0812">Transmembrane</keyword>
<dbReference type="OMA" id="IEQRSCT"/>
<dbReference type="STRING" id="7757.ENSPMAP00000004129"/>
<feature type="transmembrane region" description="Helical" evidence="6">
    <location>
        <begin position="171"/>
        <end position="191"/>
    </location>
</feature>
<comment type="function">
    <text evidence="6">Choline transporter.</text>
</comment>
<dbReference type="PANTHER" id="PTHR12385:SF13">
    <property type="entry name" value="CHOLINE TRANSPORTER-LIKE PROTEIN 3"/>
    <property type="match status" value="1"/>
</dbReference>
<protein>
    <recommendedName>
        <fullName evidence="6">Choline transporter-like protein</fullName>
    </recommendedName>
</protein>
<dbReference type="InterPro" id="IPR007603">
    <property type="entry name" value="Choline_transptr-like"/>
</dbReference>
<evidence type="ECO:0000256" key="3">
    <source>
        <dbReference type="ARBA" id="ARBA00022692"/>
    </source>
</evidence>
<dbReference type="Pfam" id="PF04515">
    <property type="entry name" value="Choline_transpo"/>
    <property type="match status" value="1"/>
</dbReference>